<keyword evidence="1" id="KW-0472">Membrane</keyword>
<organism evidence="2 3">
    <name type="scientific">Magnusiomyces paraingens</name>
    <dbReference type="NCBI Taxonomy" id="2606893"/>
    <lineage>
        <taxon>Eukaryota</taxon>
        <taxon>Fungi</taxon>
        <taxon>Dikarya</taxon>
        <taxon>Ascomycota</taxon>
        <taxon>Saccharomycotina</taxon>
        <taxon>Dipodascomycetes</taxon>
        <taxon>Dipodascales</taxon>
        <taxon>Dipodascaceae</taxon>
        <taxon>Magnusiomyces</taxon>
    </lineage>
</organism>
<protein>
    <submittedName>
        <fullName evidence="2">Uncharacterized protein</fullName>
    </submittedName>
</protein>
<evidence type="ECO:0000313" key="2">
    <source>
        <dbReference type="EMBL" id="VVT51896.1"/>
    </source>
</evidence>
<dbReference type="Proteomes" id="UP000398389">
    <property type="component" value="Unassembled WGS sequence"/>
</dbReference>
<dbReference type="GeneID" id="43582067"/>
<gene>
    <name evidence="2" type="ORF">SAPINGB_P003249</name>
</gene>
<name>A0A5E8BJP2_9ASCO</name>
<dbReference type="EMBL" id="CABVLU010000002">
    <property type="protein sequence ID" value="VVT51896.1"/>
    <property type="molecule type" value="Genomic_DNA"/>
</dbReference>
<evidence type="ECO:0000256" key="1">
    <source>
        <dbReference type="SAM" id="Phobius"/>
    </source>
</evidence>
<feature type="transmembrane region" description="Helical" evidence="1">
    <location>
        <begin position="36"/>
        <end position="53"/>
    </location>
</feature>
<keyword evidence="1" id="KW-0812">Transmembrane</keyword>
<sequence>MAPILMLPGSSQLTTLVARDVALLSDFRNGFDDNPVYQILFIIFIIIFGAFMIYLLSPVFALCGVFIGVIFSICCVACISSCSLCFGNSGPRFIIENTYEDSEPEEITSPLITTVTSYTTEEPTLSTNTA</sequence>
<feature type="transmembrane region" description="Helical" evidence="1">
    <location>
        <begin position="59"/>
        <end position="86"/>
    </location>
</feature>
<accession>A0A5E8BJP2</accession>
<dbReference type="AlphaFoldDB" id="A0A5E8BJP2"/>
<dbReference type="RefSeq" id="XP_031853858.1">
    <property type="nucleotide sequence ID" value="XM_031997967.1"/>
</dbReference>
<keyword evidence="1" id="KW-1133">Transmembrane helix</keyword>
<evidence type="ECO:0000313" key="3">
    <source>
        <dbReference type="Proteomes" id="UP000398389"/>
    </source>
</evidence>
<reference evidence="2 3" key="1">
    <citation type="submission" date="2019-09" db="EMBL/GenBank/DDBJ databases">
        <authorList>
            <person name="Brejova B."/>
        </authorList>
    </citation>
    <scope>NUCLEOTIDE SEQUENCE [LARGE SCALE GENOMIC DNA]</scope>
</reference>
<keyword evidence="3" id="KW-1185">Reference proteome</keyword>
<proteinExistence type="predicted"/>